<accession>A0A6J4JKN2</accession>
<feature type="compositionally biased region" description="Basic residues" evidence="1">
    <location>
        <begin position="90"/>
        <end position="103"/>
    </location>
</feature>
<dbReference type="AlphaFoldDB" id="A0A6J4JKN2"/>
<organism evidence="2">
    <name type="scientific">uncultured Actinomycetospora sp</name>
    <dbReference type="NCBI Taxonomy" id="1135996"/>
    <lineage>
        <taxon>Bacteria</taxon>
        <taxon>Bacillati</taxon>
        <taxon>Actinomycetota</taxon>
        <taxon>Actinomycetes</taxon>
        <taxon>Pseudonocardiales</taxon>
        <taxon>Pseudonocardiaceae</taxon>
        <taxon>Actinomycetospora</taxon>
        <taxon>environmental samples</taxon>
    </lineage>
</organism>
<dbReference type="EMBL" id="CADCTH010000458">
    <property type="protein sequence ID" value="CAA9280997.1"/>
    <property type="molecule type" value="Genomic_DNA"/>
</dbReference>
<feature type="compositionally biased region" description="Low complexity" evidence="1">
    <location>
        <begin position="71"/>
        <end position="89"/>
    </location>
</feature>
<proteinExistence type="predicted"/>
<reference evidence="2" key="1">
    <citation type="submission" date="2020-02" db="EMBL/GenBank/DDBJ databases">
        <authorList>
            <person name="Meier V. D."/>
        </authorList>
    </citation>
    <scope>NUCLEOTIDE SEQUENCE</scope>
    <source>
        <strain evidence="2">AVDCRST_MAG54</strain>
    </source>
</reference>
<sequence>MTSSPCRRLLSVRRVISSFWRWPTSAELTLRMLTRSWRNASACSMTCSTWSPTSRRPGGDRGRPSRRRSRPAGPRGPRAAGRRPAAARSPRGRRRSELRRRSVRRADLDGRTPRQGGNERRRCSTRWRAASPPSAGEWSAIPHGEVSTPPRSDVGHLGSERPWNHRAEWRGHRRRRVA</sequence>
<protein>
    <submittedName>
        <fullName evidence="2">Uncharacterized protein</fullName>
    </submittedName>
</protein>
<feature type="compositionally biased region" description="Basic and acidic residues" evidence="1">
    <location>
        <begin position="158"/>
        <end position="170"/>
    </location>
</feature>
<gene>
    <name evidence="2" type="ORF">AVDCRST_MAG54-3603</name>
</gene>
<feature type="region of interest" description="Disordered" evidence="1">
    <location>
        <begin position="46"/>
        <end position="178"/>
    </location>
</feature>
<name>A0A6J4JKN2_9PSEU</name>
<evidence type="ECO:0000256" key="1">
    <source>
        <dbReference type="SAM" id="MobiDB-lite"/>
    </source>
</evidence>
<feature type="compositionally biased region" description="Basic and acidic residues" evidence="1">
    <location>
        <begin position="104"/>
        <end position="122"/>
    </location>
</feature>
<evidence type="ECO:0000313" key="2">
    <source>
        <dbReference type="EMBL" id="CAA9280997.1"/>
    </source>
</evidence>